<comment type="caution">
    <text evidence="8">The sequence shown here is derived from an EMBL/GenBank/DDBJ whole genome shotgun (WGS) entry which is preliminary data.</text>
</comment>
<dbReference type="Proteomes" id="UP000037046">
    <property type="component" value="Unassembled WGS sequence"/>
</dbReference>
<feature type="transmembrane region" description="Helical" evidence="7">
    <location>
        <begin position="78"/>
        <end position="98"/>
    </location>
</feature>
<dbReference type="InterPro" id="IPR018383">
    <property type="entry name" value="UPF0324_pro"/>
</dbReference>
<protein>
    <recommendedName>
        <fullName evidence="10">Sulfate exporter family transporter</fullName>
    </recommendedName>
</protein>
<dbReference type="PANTHER" id="PTHR30106">
    <property type="entry name" value="INNER MEMBRANE PROTEIN YEIH-RELATED"/>
    <property type="match status" value="1"/>
</dbReference>
<feature type="transmembrane region" description="Helical" evidence="7">
    <location>
        <begin position="344"/>
        <end position="367"/>
    </location>
</feature>
<dbReference type="GO" id="GO:0005886">
    <property type="term" value="C:plasma membrane"/>
    <property type="evidence" value="ECO:0007669"/>
    <property type="project" value="UniProtKB-SubCell"/>
</dbReference>
<feature type="transmembrane region" description="Helical" evidence="7">
    <location>
        <begin position="132"/>
        <end position="151"/>
    </location>
</feature>
<sequence>MMPNKQPQRQCSRKRYDVSARSLTQHIRRDDIAMCFPTHYILLTETLANANLTICIQANHSYNSKVAYMNFSGWNARIQTLLPGVLVAVMIALASKFISEHYGAPSMLLALLFGISLNFLSRDARCGPGIALSARALLLMGVALLGLRINFDMVGAIGWPIVAMVVLMVPATIGFGLATSRLYGFRYRFAFLSAGAVAICGASAALAIAAILPKDDKSDDRLVFTVVGVTILSTIAMIVYPILSQALGFDDVTAGIYLGATIHDVAQVVGAGFSISEEAGETATLVKLLRVAMLAPVVIMASVFLRSVSTPDPSGTRPPIVPGFVLAFILLATLNSAATLPATLLAIAVDGSGWLLLTAIAAVGLKTRPAEILKVGKPAAALLVAETLFLAAMVALALTQLPIIPT</sequence>
<reference evidence="9" key="1">
    <citation type="submission" date="2015-07" db="EMBL/GenBank/DDBJ databases">
        <title>Draft Genome Sequence of Roseovarius tolerans EL-164, a producer of N-Acylated Alanine Methyl Esters (NAMEs).</title>
        <authorList>
            <person name="Voget S."/>
            <person name="Bruns H."/>
            <person name="Wagner-Doebler I."/>
            <person name="Schulz S."/>
            <person name="Daniel R."/>
        </authorList>
    </citation>
    <scope>NUCLEOTIDE SEQUENCE [LARGE SCALE GENOMIC DNA]</scope>
    <source>
        <strain evidence="9">EL-164</strain>
    </source>
</reference>
<organism evidence="8 9">
    <name type="scientific">Roseovarius tolerans</name>
    <dbReference type="NCBI Taxonomy" id="74031"/>
    <lineage>
        <taxon>Bacteria</taxon>
        <taxon>Pseudomonadati</taxon>
        <taxon>Pseudomonadota</taxon>
        <taxon>Alphaproteobacteria</taxon>
        <taxon>Rhodobacterales</taxon>
        <taxon>Roseobacteraceae</taxon>
        <taxon>Roseovarius</taxon>
    </lineage>
</organism>
<feature type="transmembrane region" description="Helical" evidence="7">
    <location>
        <begin position="379"/>
        <end position="404"/>
    </location>
</feature>
<proteinExistence type="inferred from homology"/>
<feature type="transmembrane region" description="Helical" evidence="7">
    <location>
        <begin position="157"/>
        <end position="177"/>
    </location>
</feature>
<evidence type="ECO:0000256" key="1">
    <source>
        <dbReference type="ARBA" id="ARBA00004651"/>
    </source>
</evidence>
<evidence type="ECO:0000256" key="4">
    <source>
        <dbReference type="ARBA" id="ARBA00022692"/>
    </source>
</evidence>
<evidence type="ECO:0000256" key="3">
    <source>
        <dbReference type="ARBA" id="ARBA00022475"/>
    </source>
</evidence>
<feature type="transmembrane region" description="Helical" evidence="7">
    <location>
        <begin position="288"/>
        <end position="308"/>
    </location>
</feature>
<evidence type="ECO:0000313" key="8">
    <source>
        <dbReference type="EMBL" id="KNX40752.1"/>
    </source>
</evidence>
<comment type="similarity">
    <text evidence="2">Belongs to the UPF0324 family.</text>
</comment>
<dbReference type="AlphaFoldDB" id="A0A0L6CSK5"/>
<keyword evidence="5 7" id="KW-1133">Transmembrane helix</keyword>
<dbReference type="EMBL" id="LGVV01000041">
    <property type="protein sequence ID" value="KNX40752.1"/>
    <property type="molecule type" value="Genomic_DNA"/>
</dbReference>
<evidence type="ECO:0000313" key="9">
    <source>
        <dbReference type="Proteomes" id="UP000037046"/>
    </source>
</evidence>
<keyword evidence="4 7" id="KW-0812">Transmembrane</keyword>
<keyword evidence="6 7" id="KW-0472">Membrane</keyword>
<evidence type="ECO:0000256" key="6">
    <source>
        <dbReference type="ARBA" id="ARBA00023136"/>
    </source>
</evidence>
<dbReference type="RefSeq" id="WP_321164592.1">
    <property type="nucleotide sequence ID" value="NZ_CP118494.1"/>
</dbReference>
<feature type="transmembrane region" description="Helical" evidence="7">
    <location>
        <begin position="189"/>
        <end position="211"/>
    </location>
</feature>
<dbReference type="Pfam" id="PF03601">
    <property type="entry name" value="Cons_hypoth698"/>
    <property type="match status" value="1"/>
</dbReference>
<accession>A0A0L6CSK5</accession>
<evidence type="ECO:0000256" key="7">
    <source>
        <dbReference type="SAM" id="Phobius"/>
    </source>
</evidence>
<name>A0A0L6CSK5_9RHOB</name>
<evidence type="ECO:0000256" key="2">
    <source>
        <dbReference type="ARBA" id="ARBA00007977"/>
    </source>
</evidence>
<keyword evidence="3" id="KW-1003">Cell membrane</keyword>
<gene>
    <name evidence="8" type="ORF">ROTO_26980</name>
</gene>
<dbReference type="PANTHER" id="PTHR30106:SF2">
    <property type="entry name" value="UPF0324 INNER MEMBRANE PROTEIN YEIH"/>
    <property type="match status" value="1"/>
</dbReference>
<feature type="transmembrane region" description="Helical" evidence="7">
    <location>
        <begin position="223"/>
        <end position="243"/>
    </location>
</feature>
<evidence type="ECO:0008006" key="10">
    <source>
        <dbReference type="Google" id="ProtNLM"/>
    </source>
</evidence>
<feature type="transmembrane region" description="Helical" evidence="7">
    <location>
        <begin position="320"/>
        <end position="338"/>
    </location>
</feature>
<feature type="transmembrane region" description="Helical" evidence="7">
    <location>
        <begin position="104"/>
        <end position="120"/>
    </location>
</feature>
<comment type="subcellular location">
    <subcellularLocation>
        <location evidence="1">Cell membrane</location>
        <topology evidence="1">Multi-pass membrane protein</topology>
    </subcellularLocation>
</comment>
<evidence type="ECO:0000256" key="5">
    <source>
        <dbReference type="ARBA" id="ARBA00022989"/>
    </source>
</evidence>
<dbReference type="PATRIC" id="fig|74031.6.peg.2749"/>
<keyword evidence="9" id="KW-1185">Reference proteome</keyword>